<comment type="caution">
    <text evidence="3">The sequence shown here is derived from an EMBL/GenBank/DDBJ whole genome shotgun (WGS) entry which is preliminary data.</text>
</comment>
<dbReference type="SMART" id="SM00248">
    <property type="entry name" value="ANK"/>
    <property type="match status" value="3"/>
</dbReference>
<dbReference type="AlphaFoldDB" id="A0A834HFW0"/>
<name>A0A834HFW0_RHOSS</name>
<dbReference type="EMBL" id="WJXA01000001">
    <property type="protein sequence ID" value="KAF7153112.1"/>
    <property type="molecule type" value="Genomic_DNA"/>
</dbReference>
<dbReference type="OrthoDB" id="1303373at2759"/>
<accession>A0A834HFW0</accession>
<dbReference type="Gene3D" id="1.25.40.20">
    <property type="entry name" value="Ankyrin repeat-containing domain"/>
    <property type="match status" value="1"/>
</dbReference>
<gene>
    <name evidence="3" type="ORF">RHSIM_Rhsim01G0084700</name>
</gene>
<dbReference type="Pfam" id="PF12796">
    <property type="entry name" value="Ank_2"/>
    <property type="match status" value="1"/>
</dbReference>
<keyword evidence="2" id="KW-0175">Coiled coil</keyword>
<sequence>MGSSSDIDASAPIEKYPYPTEFNVLDFVPKLLSGRNYHKWRRLMRDFIERRGLIGLIDVTAEKEIANQDYDKARNRSDNLVQAWILATLTEDIHLLLTEFKTAKDLAQITGLKETALMVAVQSAGRNDFASKLLEKMTPEDVLLVDHNGDNALHWAAYYGNIEGAKMLVNKNPNLPNVLDDDGDAPLHSAAVCGFRDMVFYLMEVTSEDVVLTDKVGVQLLRALTSGELYDQYRVNGYSEMHDMTILSKTGQQGMEFQSKQKALQTTIMEEEEETLRVLPIAVSLVWL</sequence>
<keyword evidence="1" id="KW-0040">ANK repeat</keyword>
<dbReference type="PANTHER" id="PTHR24121">
    <property type="entry name" value="NO MECHANORECEPTOR POTENTIAL C, ISOFORM D-RELATED"/>
    <property type="match status" value="1"/>
</dbReference>
<evidence type="ECO:0000256" key="2">
    <source>
        <dbReference type="SAM" id="Coils"/>
    </source>
</evidence>
<evidence type="ECO:0000313" key="4">
    <source>
        <dbReference type="Proteomes" id="UP000626092"/>
    </source>
</evidence>
<proteinExistence type="predicted"/>
<dbReference type="PROSITE" id="PS50088">
    <property type="entry name" value="ANK_REPEAT"/>
    <property type="match status" value="1"/>
</dbReference>
<organism evidence="3 4">
    <name type="scientific">Rhododendron simsii</name>
    <name type="common">Sims's rhododendron</name>
    <dbReference type="NCBI Taxonomy" id="118357"/>
    <lineage>
        <taxon>Eukaryota</taxon>
        <taxon>Viridiplantae</taxon>
        <taxon>Streptophyta</taxon>
        <taxon>Embryophyta</taxon>
        <taxon>Tracheophyta</taxon>
        <taxon>Spermatophyta</taxon>
        <taxon>Magnoliopsida</taxon>
        <taxon>eudicotyledons</taxon>
        <taxon>Gunneridae</taxon>
        <taxon>Pentapetalae</taxon>
        <taxon>asterids</taxon>
        <taxon>Ericales</taxon>
        <taxon>Ericaceae</taxon>
        <taxon>Ericoideae</taxon>
        <taxon>Rhodoreae</taxon>
        <taxon>Rhododendron</taxon>
    </lineage>
</organism>
<feature type="repeat" description="ANK" evidence="1">
    <location>
        <begin position="148"/>
        <end position="175"/>
    </location>
</feature>
<dbReference type="SUPFAM" id="SSF48403">
    <property type="entry name" value="Ankyrin repeat"/>
    <property type="match status" value="1"/>
</dbReference>
<evidence type="ECO:0000256" key="1">
    <source>
        <dbReference type="PROSITE-ProRule" id="PRU00023"/>
    </source>
</evidence>
<dbReference type="PROSITE" id="PS50297">
    <property type="entry name" value="ANK_REP_REGION"/>
    <property type="match status" value="1"/>
</dbReference>
<keyword evidence="4" id="KW-1185">Reference proteome</keyword>
<dbReference type="InterPro" id="IPR036770">
    <property type="entry name" value="Ankyrin_rpt-contain_sf"/>
</dbReference>
<reference evidence="3" key="1">
    <citation type="submission" date="2019-11" db="EMBL/GenBank/DDBJ databases">
        <authorList>
            <person name="Liu Y."/>
            <person name="Hou J."/>
            <person name="Li T.-Q."/>
            <person name="Guan C.-H."/>
            <person name="Wu X."/>
            <person name="Wu H.-Z."/>
            <person name="Ling F."/>
            <person name="Zhang R."/>
            <person name="Shi X.-G."/>
            <person name="Ren J.-P."/>
            <person name="Chen E.-F."/>
            <person name="Sun J.-M."/>
        </authorList>
    </citation>
    <scope>NUCLEOTIDE SEQUENCE</scope>
    <source>
        <strain evidence="3">Adult_tree_wgs_1</strain>
        <tissue evidence="3">Leaves</tissue>
    </source>
</reference>
<evidence type="ECO:0000313" key="3">
    <source>
        <dbReference type="EMBL" id="KAF7153112.1"/>
    </source>
</evidence>
<dbReference type="PANTHER" id="PTHR24121:SF31">
    <property type="entry name" value="ANKYRIN REPEAT-CONTAINING PROTEIN"/>
    <property type="match status" value="1"/>
</dbReference>
<protein>
    <submittedName>
        <fullName evidence="3">Uncharacterized protein</fullName>
    </submittedName>
</protein>
<feature type="coiled-coil region" evidence="2">
    <location>
        <begin position="56"/>
        <end position="83"/>
    </location>
</feature>
<dbReference type="Proteomes" id="UP000626092">
    <property type="component" value="Unassembled WGS sequence"/>
</dbReference>
<dbReference type="InterPro" id="IPR002110">
    <property type="entry name" value="Ankyrin_rpt"/>
</dbReference>